<evidence type="ECO:0000313" key="1">
    <source>
        <dbReference type="EMBL" id="HIP90829.1"/>
    </source>
</evidence>
<dbReference type="EMBL" id="DQUO01000003">
    <property type="protein sequence ID" value="HIP90829.1"/>
    <property type="molecule type" value="Genomic_DNA"/>
</dbReference>
<comment type="caution">
    <text evidence="1">The sequence shown here is derived from an EMBL/GenBank/DDBJ whole genome shotgun (WGS) entry which is preliminary data.</text>
</comment>
<accession>A0A833E4R1</accession>
<dbReference type="Pfam" id="PF12686">
    <property type="entry name" value="DUF3800"/>
    <property type="match status" value="1"/>
</dbReference>
<proteinExistence type="predicted"/>
<dbReference type="InterPro" id="IPR024524">
    <property type="entry name" value="DUF3800"/>
</dbReference>
<protein>
    <submittedName>
        <fullName evidence="1">Uncharacterized protein</fullName>
    </submittedName>
</protein>
<organism evidence="1 2">
    <name type="scientific">Methanothermococcus okinawensis</name>
    <dbReference type="NCBI Taxonomy" id="155863"/>
    <lineage>
        <taxon>Archaea</taxon>
        <taxon>Methanobacteriati</taxon>
        <taxon>Methanobacteriota</taxon>
        <taxon>Methanomada group</taxon>
        <taxon>Methanococci</taxon>
        <taxon>Methanococcales</taxon>
        <taxon>Methanococcaceae</taxon>
        <taxon>Methanothermococcus</taxon>
    </lineage>
</organism>
<evidence type="ECO:0000313" key="2">
    <source>
        <dbReference type="Proteomes" id="UP000618343"/>
    </source>
</evidence>
<name>A0A833E4R1_9EURY</name>
<sequence length="88" mass="10490">MKKNLKDTLNFEPSHHSIGIQLTDYLAGCFNGFMRGFPTSREIFKNIIYPLLRRKDKYHDSLGWGIIEIPRDDKLREELRKKLNRILE</sequence>
<gene>
    <name evidence="1" type="ORF">EYH21_00790</name>
</gene>
<dbReference type="AlphaFoldDB" id="A0A833E4R1"/>
<reference evidence="1" key="1">
    <citation type="journal article" date="2020" name="ISME J.">
        <title>Gammaproteobacteria mediating utilization of methyl-, sulfur- and petroleum organic compounds in deep ocean hydrothermal plumes.</title>
        <authorList>
            <person name="Zhou Z."/>
            <person name="Liu Y."/>
            <person name="Pan J."/>
            <person name="Cron B.R."/>
            <person name="Toner B.M."/>
            <person name="Anantharaman K."/>
            <person name="Breier J.A."/>
            <person name="Dick G.J."/>
            <person name="Li M."/>
        </authorList>
    </citation>
    <scope>NUCLEOTIDE SEQUENCE</scope>
    <source>
        <strain evidence="1">SZUA-1471</strain>
    </source>
</reference>
<dbReference type="Proteomes" id="UP000618343">
    <property type="component" value="Unassembled WGS sequence"/>
</dbReference>